<dbReference type="SFLD" id="SFLDG01061">
    <property type="entry name" value="methylthiotransferase"/>
    <property type="match status" value="1"/>
</dbReference>
<evidence type="ECO:0000313" key="13">
    <source>
        <dbReference type="Proteomes" id="UP000635384"/>
    </source>
</evidence>
<dbReference type="PANTHER" id="PTHR43837">
    <property type="entry name" value="RIBOSOMAL PROTEIN S12 METHYLTHIOTRANSFERASE RIMO"/>
    <property type="match status" value="1"/>
</dbReference>
<dbReference type="InterPro" id="IPR013848">
    <property type="entry name" value="Methylthiotransferase_N"/>
</dbReference>
<evidence type="ECO:0000313" key="12">
    <source>
        <dbReference type="EMBL" id="MBD2842746.1"/>
    </source>
</evidence>
<dbReference type="PROSITE" id="PS51918">
    <property type="entry name" value="RADICAL_SAM"/>
    <property type="match status" value="1"/>
</dbReference>
<dbReference type="InterPro" id="IPR007197">
    <property type="entry name" value="rSAM"/>
</dbReference>
<dbReference type="EC" id="2.8.4.4" evidence="8"/>
<keyword evidence="12" id="KW-0687">Ribonucleoprotein</keyword>
<feature type="binding site" evidence="8">
    <location>
        <position position="160"/>
    </location>
    <ligand>
        <name>[4Fe-4S] cluster</name>
        <dbReference type="ChEBI" id="CHEBI:49883"/>
        <label>2</label>
        <note>4Fe-4S-S-AdoMet</note>
    </ligand>
</feature>
<evidence type="ECO:0000256" key="4">
    <source>
        <dbReference type="ARBA" id="ARBA00022691"/>
    </source>
</evidence>
<keyword evidence="4 8" id="KW-0949">S-adenosyl-L-methionine</keyword>
<comment type="subcellular location">
    <subcellularLocation>
        <location evidence="8">Cytoplasm</location>
    </subcellularLocation>
</comment>
<comment type="caution">
    <text evidence="12">The sequence shown here is derived from an EMBL/GenBank/DDBJ whole genome shotgun (WGS) entry which is preliminary data.</text>
</comment>
<sequence>MTVSSTTLPDQKRVGMVSLGCPKALVDSERILTRLRADGYAMSPDYAGADVVLVNTCGFLDSAKEESLSAIGEAIAENGRVIVTGCMGEEADAIRAAHPQVLAVTGAHQYEQVVEAVHEHAPPSQGPFVDLIPQPDIKLTPRHYSYLKISEGCNHSCAFCIIPQLRGKLASRRIDAVLREAEKLVAAGTKELLVISQDTSAYGVDTRHEERDWKGSPVRAHMTDLARELGQLRTADDRAPWVRLHYVYPYPHVDKVIPLMAEGLLTPYLDIPFQHASPRVLKLMRRPANEAKVLDRLKAWREICPDIAVRSSFVVGFPGETEDDFEYLVDWLEEAQLDRVGAFRFEPVEGAAANDLPDPVPEEVKEERYARLMEVTERISAARLAAKVGRTIPVIIDEVGEADEDGDIGATGRSQADAPEIDGAVYLRNVPGTLAAGDVVDAAIEDADAHDLFGVIA</sequence>
<dbReference type="GO" id="GO:0005840">
    <property type="term" value="C:ribosome"/>
    <property type="evidence" value="ECO:0007669"/>
    <property type="project" value="UniProtKB-KW"/>
</dbReference>
<dbReference type="Gene3D" id="3.40.50.12160">
    <property type="entry name" value="Methylthiotransferase, N-terminal domain"/>
    <property type="match status" value="1"/>
</dbReference>
<dbReference type="Pfam" id="PF04055">
    <property type="entry name" value="Radical_SAM"/>
    <property type="match status" value="1"/>
</dbReference>
<evidence type="ECO:0000256" key="1">
    <source>
        <dbReference type="ARBA" id="ARBA00022485"/>
    </source>
</evidence>
<dbReference type="InterPro" id="IPR006638">
    <property type="entry name" value="Elp3/MiaA/NifB-like_rSAM"/>
</dbReference>
<dbReference type="GO" id="GO:0103039">
    <property type="term" value="F:protein methylthiotransferase activity"/>
    <property type="evidence" value="ECO:0007669"/>
    <property type="project" value="UniProtKB-EC"/>
</dbReference>
<dbReference type="SUPFAM" id="SSF102114">
    <property type="entry name" value="Radical SAM enzymes"/>
    <property type="match status" value="1"/>
</dbReference>
<proteinExistence type="inferred from homology"/>
<keyword evidence="5 8" id="KW-0479">Metal-binding</keyword>
<evidence type="ECO:0000256" key="7">
    <source>
        <dbReference type="ARBA" id="ARBA00023014"/>
    </source>
</evidence>
<evidence type="ECO:0000256" key="5">
    <source>
        <dbReference type="ARBA" id="ARBA00022723"/>
    </source>
</evidence>
<dbReference type="Proteomes" id="UP000635384">
    <property type="component" value="Unassembled WGS sequence"/>
</dbReference>
<dbReference type="InterPro" id="IPR023404">
    <property type="entry name" value="rSAM_horseshoe"/>
</dbReference>
<evidence type="ECO:0000256" key="2">
    <source>
        <dbReference type="ARBA" id="ARBA00022490"/>
    </source>
</evidence>
<protein>
    <recommendedName>
        <fullName evidence="8">Ribosomal protein uS12 methylthiotransferase RimO</fullName>
        <shortName evidence="8">uS12 MTTase</shortName>
        <shortName evidence="8">uS12 methylthiotransferase</shortName>
        <ecNumber evidence="8">2.8.4.4</ecNumber>
    </recommendedName>
    <alternativeName>
        <fullName evidence="8">Ribosomal protein uS12 (aspartate-C(3))-methylthiotransferase</fullName>
    </alternativeName>
    <alternativeName>
        <fullName evidence="8">Ribosome maturation factor RimO</fullName>
    </alternativeName>
</protein>
<dbReference type="PROSITE" id="PS51449">
    <property type="entry name" value="MTTASE_N"/>
    <property type="match status" value="1"/>
</dbReference>
<feature type="binding site" evidence="8">
    <location>
        <position position="57"/>
    </location>
    <ligand>
        <name>[4Fe-4S] cluster</name>
        <dbReference type="ChEBI" id="CHEBI:49883"/>
        <label>1</label>
    </ligand>
</feature>
<dbReference type="InterPro" id="IPR005840">
    <property type="entry name" value="Ribosomal_uS12_MeSTrfase_RimO"/>
</dbReference>
<comment type="catalytic activity">
    <reaction evidence="8">
        <text>L-aspartate(89)-[ribosomal protein uS12]-hydrogen + (sulfur carrier)-SH + AH2 + 2 S-adenosyl-L-methionine = 3-methylsulfanyl-L-aspartate(89)-[ribosomal protein uS12]-hydrogen + (sulfur carrier)-H + 5'-deoxyadenosine + L-methionine + A + S-adenosyl-L-homocysteine + 2 H(+)</text>
        <dbReference type="Rhea" id="RHEA:37087"/>
        <dbReference type="Rhea" id="RHEA-COMP:10460"/>
        <dbReference type="Rhea" id="RHEA-COMP:10461"/>
        <dbReference type="Rhea" id="RHEA-COMP:14737"/>
        <dbReference type="Rhea" id="RHEA-COMP:14739"/>
        <dbReference type="ChEBI" id="CHEBI:13193"/>
        <dbReference type="ChEBI" id="CHEBI:15378"/>
        <dbReference type="ChEBI" id="CHEBI:17319"/>
        <dbReference type="ChEBI" id="CHEBI:17499"/>
        <dbReference type="ChEBI" id="CHEBI:29917"/>
        <dbReference type="ChEBI" id="CHEBI:29961"/>
        <dbReference type="ChEBI" id="CHEBI:57844"/>
        <dbReference type="ChEBI" id="CHEBI:57856"/>
        <dbReference type="ChEBI" id="CHEBI:59789"/>
        <dbReference type="ChEBI" id="CHEBI:64428"/>
        <dbReference type="ChEBI" id="CHEBI:73599"/>
        <dbReference type="EC" id="2.8.4.4"/>
    </reaction>
</comment>
<dbReference type="InterPro" id="IPR005839">
    <property type="entry name" value="Methylthiotransferase"/>
</dbReference>
<accession>A0ABR8KX49</accession>
<feature type="binding site" evidence="8">
    <location>
        <position position="153"/>
    </location>
    <ligand>
        <name>[4Fe-4S] cluster</name>
        <dbReference type="ChEBI" id="CHEBI:49883"/>
        <label>2</label>
        <note>4Fe-4S-S-AdoMet</note>
    </ligand>
</feature>
<dbReference type="PANTHER" id="PTHR43837:SF1">
    <property type="entry name" value="RIBOSOMAL PROTEIN US12 METHYLTHIOTRANSFERASE RIMO"/>
    <property type="match status" value="1"/>
</dbReference>
<dbReference type="SFLD" id="SFLDG01082">
    <property type="entry name" value="B12-binding_domain_containing"/>
    <property type="match status" value="1"/>
</dbReference>
<evidence type="ECO:0000259" key="11">
    <source>
        <dbReference type="PROSITE" id="PS51918"/>
    </source>
</evidence>
<dbReference type="Pfam" id="PF00919">
    <property type="entry name" value="UPF0004"/>
    <property type="match status" value="1"/>
</dbReference>
<dbReference type="PROSITE" id="PS01278">
    <property type="entry name" value="MTTASE_RADICAL"/>
    <property type="match status" value="1"/>
</dbReference>
<dbReference type="InterPro" id="IPR002792">
    <property type="entry name" value="TRAM_dom"/>
</dbReference>
<gene>
    <name evidence="8 12" type="primary">rimO</name>
    <name evidence="12" type="ORF">IB285_10800</name>
</gene>
<feature type="domain" description="MTTase N-terminal" evidence="10">
    <location>
        <begin position="12"/>
        <end position="122"/>
    </location>
</feature>
<organism evidence="12 13">
    <name type="scientific">Erythrobacter rubeus</name>
    <dbReference type="NCBI Taxonomy" id="2760803"/>
    <lineage>
        <taxon>Bacteria</taxon>
        <taxon>Pseudomonadati</taxon>
        <taxon>Pseudomonadota</taxon>
        <taxon>Alphaproteobacteria</taxon>
        <taxon>Sphingomonadales</taxon>
        <taxon>Erythrobacteraceae</taxon>
        <taxon>Erythrobacter/Porphyrobacter group</taxon>
        <taxon>Erythrobacter</taxon>
    </lineage>
</organism>
<comment type="cofactor">
    <cofactor evidence="8">
        <name>[4Fe-4S] cluster</name>
        <dbReference type="ChEBI" id="CHEBI:49883"/>
    </cofactor>
    <text evidence="8">Binds 2 [4Fe-4S] clusters. One cluster is coordinated with 3 cysteines and an exchangeable S-adenosyl-L-methionine.</text>
</comment>
<dbReference type="NCBIfam" id="TIGR01125">
    <property type="entry name" value="30S ribosomal protein S12 methylthiotransferase RimO"/>
    <property type="match status" value="1"/>
</dbReference>
<reference evidence="12 13" key="1">
    <citation type="submission" date="2020-09" db="EMBL/GenBank/DDBJ databases">
        <authorList>
            <person name="Yoon J.-W."/>
        </authorList>
    </citation>
    <scope>NUCLEOTIDE SEQUENCE [LARGE SCALE GENOMIC DNA]</scope>
    <source>
        <strain evidence="12 13">KMU-140</strain>
    </source>
</reference>
<dbReference type="InterPro" id="IPR038135">
    <property type="entry name" value="Methylthiotransferase_N_sf"/>
</dbReference>
<dbReference type="EMBL" id="JACXLC010000001">
    <property type="protein sequence ID" value="MBD2842746.1"/>
    <property type="molecule type" value="Genomic_DNA"/>
</dbReference>
<evidence type="ECO:0000259" key="9">
    <source>
        <dbReference type="PROSITE" id="PS50926"/>
    </source>
</evidence>
<dbReference type="Gene3D" id="3.80.30.20">
    <property type="entry name" value="tm_1862 like domain"/>
    <property type="match status" value="1"/>
</dbReference>
<dbReference type="RefSeq" id="WP_190788185.1">
    <property type="nucleotide sequence ID" value="NZ_JACXLC010000001.1"/>
</dbReference>
<keyword evidence="6 8" id="KW-0408">Iron</keyword>
<name>A0ABR8KX49_9SPHN</name>
<feature type="binding site" evidence="8">
    <location>
        <position position="21"/>
    </location>
    <ligand>
        <name>[4Fe-4S] cluster</name>
        <dbReference type="ChEBI" id="CHEBI:49883"/>
        <label>1</label>
    </ligand>
</feature>
<keyword evidence="2 8" id="KW-0963">Cytoplasm</keyword>
<dbReference type="SMART" id="SM00729">
    <property type="entry name" value="Elp3"/>
    <property type="match status" value="1"/>
</dbReference>
<dbReference type="Pfam" id="PF18693">
    <property type="entry name" value="TRAM_2"/>
    <property type="match status" value="1"/>
</dbReference>
<dbReference type="NCBIfam" id="TIGR00089">
    <property type="entry name" value="MiaB/RimO family radical SAM methylthiotransferase"/>
    <property type="match status" value="1"/>
</dbReference>
<dbReference type="CDD" id="cd01335">
    <property type="entry name" value="Radical_SAM"/>
    <property type="match status" value="1"/>
</dbReference>
<feature type="domain" description="TRAM" evidence="9">
    <location>
        <begin position="385"/>
        <end position="457"/>
    </location>
</feature>
<evidence type="ECO:0000256" key="8">
    <source>
        <dbReference type="HAMAP-Rule" id="MF_01865"/>
    </source>
</evidence>
<dbReference type="SFLD" id="SFLDF00274">
    <property type="entry name" value="ribosomal_protein_S12_methylth"/>
    <property type="match status" value="1"/>
</dbReference>
<dbReference type="HAMAP" id="MF_01865">
    <property type="entry name" value="MTTase_RimO"/>
    <property type="match status" value="1"/>
</dbReference>
<dbReference type="SFLD" id="SFLDS00029">
    <property type="entry name" value="Radical_SAM"/>
    <property type="match status" value="1"/>
</dbReference>
<dbReference type="Gene3D" id="2.40.50.140">
    <property type="entry name" value="Nucleic acid-binding proteins"/>
    <property type="match status" value="1"/>
</dbReference>
<feature type="domain" description="Radical SAM core" evidence="11">
    <location>
        <begin position="139"/>
        <end position="382"/>
    </location>
</feature>
<keyword evidence="1 8" id="KW-0004">4Fe-4S</keyword>
<dbReference type="InterPro" id="IPR012340">
    <property type="entry name" value="NA-bd_OB-fold"/>
</dbReference>
<evidence type="ECO:0000259" key="10">
    <source>
        <dbReference type="PROSITE" id="PS51449"/>
    </source>
</evidence>
<comment type="function">
    <text evidence="8">Catalyzes the methylthiolation of an aspartic acid residue of ribosomal protein uS12.</text>
</comment>
<dbReference type="InterPro" id="IPR058240">
    <property type="entry name" value="rSAM_sf"/>
</dbReference>
<keyword evidence="12" id="KW-0689">Ribosomal protein</keyword>
<feature type="binding site" evidence="8">
    <location>
        <position position="86"/>
    </location>
    <ligand>
        <name>[4Fe-4S] cluster</name>
        <dbReference type="ChEBI" id="CHEBI:49883"/>
        <label>1</label>
    </ligand>
</feature>
<keyword evidence="3 8" id="KW-0808">Transferase</keyword>
<comment type="similarity">
    <text evidence="8">Belongs to the methylthiotransferase family. RimO subfamily.</text>
</comment>
<dbReference type="PROSITE" id="PS50926">
    <property type="entry name" value="TRAM"/>
    <property type="match status" value="1"/>
</dbReference>
<feature type="binding site" evidence="8">
    <location>
        <position position="157"/>
    </location>
    <ligand>
        <name>[4Fe-4S] cluster</name>
        <dbReference type="ChEBI" id="CHEBI:49883"/>
        <label>2</label>
        <note>4Fe-4S-S-AdoMet</note>
    </ligand>
</feature>
<keyword evidence="13" id="KW-1185">Reference proteome</keyword>
<keyword evidence="7 8" id="KW-0411">Iron-sulfur</keyword>
<dbReference type="InterPro" id="IPR020612">
    <property type="entry name" value="Methylthiotransferase_CS"/>
</dbReference>
<evidence type="ECO:0000256" key="3">
    <source>
        <dbReference type="ARBA" id="ARBA00022679"/>
    </source>
</evidence>
<evidence type="ECO:0000256" key="6">
    <source>
        <dbReference type="ARBA" id="ARBA00023004"/>
    </source>
</evidence>